<accession>A0ABV3W6E4</accession>
<protein>
    <submittedName>
        <fullName evidence="2">DUF3175 domain-containing protein</fullName>
    </submittedName>
</protein>
<dbReference type="InterPro" id="IPR021513">
    <property type="entry name" value="Phage_RSL1_Orf186"/>
</dbReference>
<feature type="region of interest" description="Disordered" evidence="1">
    <location>
        <begin position="1"/>
        <end position="83"/>
    </location>
</feature>
<feature type="region of interest" description="Disordered" evidence="1">
    <location>
        <begin position="97"/>
        <end position="116"/>
    </location>
</feature>
<comment type="caution">
    <text evidence="2">The sequence shown here is derived from an EMBL/GenBank/DDBJ whole genome shotgun (WGS) entry which is preliminary data.</text>
</comment>
<keyword evidence="3" id="KW-1185">Reference proteome</keyword>
<feature type="compositionally biased region" description="Basic residues" evidence="1">
    <location>
        <begin position="1"/>
        <end position="15"/>
    </location>
</feature>
<dbReference type="Pfam" id="PF11373">
    <property type="entry name" value="DUF3175"/>
    <property type="match status" value="1"/>
</dbReference>
<dbReference type="EMBL" id="JBFPKE010000001">
    <property type="protein sequence ID" value="MEX3748695.1"/>
    <property type="molecule type" value="Genomic_DNA"/>
</dbReference>
<reference evidence="2 3" key="1">
    <citation type="submission" date="2024-07" db="EMBL/GenBank/DDBJ databases">
        <title>A survey of Mimosa microsymbionts across Brazilian biomes reveals a high diversity of Paraburkholderia nodulating endemic species, but also that Cupriavidus is common as a symbiont of widespread species.</title>
        <authorList>
            <person name="Rouws L."/>
            <person name="Barauna A."/>
            <person name="Beukes C."/>
            <person name="Rouws J.R.C."/>
            <person name="De Faria S.M."/>
            <person name="Gross E."/>
            <person name="Bueno Dos Reis Junior F."/>
            <person name="Simon M.F."/>
            <person name="Maluk M."/>
            <person name="Odee D.W."/>
            <person name="Kenicer G."/>
            <person name="Young J.P.W."/>
            <person name="Reis V.M."/>
            <person name="Zilli J."/>
            <person name="James E.K."/>
        </authorList>
    </citation>
    <scope>NUCLEOTIDE SEQUENCE [LARGE SCALE GENOMIC DNA]</scope>
    <source>
        <strain evidence="2 3">BR14375</strain>
    </source>
</reference>
<gene>
    <name evidence="2" type="ORF">AB3X84_01620</name>
</gene>
<evidence type="ECO:0000313" key="2">
    <source>
        <dbReference type="EMBL" id="MEX3748695.1"/>
    </source>
</evidence>
<proteinExistence type="predicted"/>
<dbReference type="RefSeq" id="WP_310107567.1">
    <property type="nucleotide sequence ID" value="NZ_CP168530.1"/>
</dbReference>
<feature type="compositionally biased region" description="Low complexity" evidence="1">
    <location>
        <begin position="56"/>
        <end position="65"/>
    </location>
</feature>
<evidence type="ECO:0000313" key="3">
    <source>
        <dbReference type="Proteomes" id="UP001558535"/>
    </source>
</evidence>
<sequence length="156" mass="17315">MAARKATGKAARKTTRSGASKAARPQARGKAGRPPRQRHAHAHAAQRRKASRARVSKNNGKSSGKSGRKWSHHVMETSDAMDLQPDIFKTGNAEEIAQSLKQSSTRSRRRKGTPFQSAMSMLNFYINRAGRNLPKTRRATLEQAKRKLREAFGRAP</sequence>
<dbReference type="Proteomes" id="UP001558535">
    <property type="component" value="Unassembled WGS sequence"/>
</dbReference>
<evidence type="ECO:0000256" key="1">
    <source>
        <dbReference type="SAM" id="MobiDB-lite"/>
    </source>
</evidence>
<name>A0ABV3W6E4_9BURK</name>
<feature type="compositionally biased region" description="Basic residues" evidence="1">
    <location>
        <begin position="30"/>
        <end position="55"/>
    </location>
</feature>
<organism evidence="2 3">
    <name type="scientific">Paraburkholderia phenoliruptrix</name>
    <dbReference type="NCBI Taxonomy" id="252970"/>
    <lineage>
        <taxon>Bacteria</taxon>
        <taxon>Pseudomonadati</taxon>
        <taxon>Pseudomonadota</taxon>
        <taxon>Betaproteobacteria</taxon>
        <taxon>Burkholderiales</taxon>
        <taxon>Burkholderiaceae</taxon>
        <taxon>Paraburkholderia</taxon>
    </lineage>
</organism>